<evidence type="ECO:0000256" key="6">
    <source>
        <dbReference type="SAM" id="Phobius"/>
    </source>
</evidence>
<evidence type="ECO:0000313" key="8">
    <source>
        <dbReference type="Proteomes" id="UP000799778"/>
    </source>
</evidence>
<proteinExistence type="predicted"/>
<evidence type="ECO:0008006" key="9">
    <source>
        <dbReference type="Google" id="ProtNLM"/>
    </source>
</evidence>
<evidence type="ECO:0000256" key="1">
    <source>
        <dbReference type="ARBA" id="ARBA00004167"/>
    </source>
</evidence>
<dbReference type="EMBL" id="ML978069">
    <property type="protein sequence ID" value="KAF2015577.1"/>
    <property type="molecule type" value="Genomic_DNA"/>
</dbReference>
<keyword evidence="3 6" id="KW-1133">Transmembrane helix</keyword>
<dbReference type="Proteomes" id="UP000799778">
    <property type="component" value="Unassembled WGS sequence"/>
</dbReference>
<accession>A0A6A5XRV9</accession>
<dbReference type="RefSeq" id="XP_033383916.1">
    <property type="nucleotide sequence ID" value="XM_033521617.1"/>
</dbReference>
<evidence type="ECO:0000256" key="5">
    <source>
        <dbReference type="SAM" id="MobiDB-lite"/>
    </source>
</evidence>
<dbReference type="GO" id="GO:0071944">
    <property type="term" value="C:cell periphery"/>
    <property type="evidence" value="ECO:0007669"/>
    <property type="project" value="UniProtKB-ARBA"/>
</dbReference>
<evidence type="ECO:0000256" key="4">
    <source>
        <dbReference type="ARBA" id="ARBA00023136"/>
    </source>
</evidence>
<comment type="subcellular location">
    <subcellularLocation>
        <location evidence="1">Membrane</location>
        <topology evidence="1">Single-pass membrane protein</topology>
    </subcellularLocation>
</comment>
<sequence>MSTTHSQSTSTAPTHSSAPTSTSSSSSGLSKGALAGIVLGGLVALALVLVVALFFLKRARQRKESLEDASKETSGNTGSAPQGNYNYDALRPGNNDHYYQMGSSPNNGGFPSPAVTPRGAPIELRGQQEQRVGEPPAGLPSPYGR</sequence>
<feature type="region of interest" description="Disordered" evidence="5">
    <location>
        <begin position="62"/>
        <end position="145"/>
    </location>
</feature>
<name>A0A6A5XRV9_9PLEO</name>
<dbReference type="GeneID" id="54279014"/>
<dbReference type="GO" id="GO:0016020">
    <property type="term" value="C:membrane"/>
    <property type="evidence" value="ECO:0007669"/>
    <property type="project" value="UniProtKB-SubCell"/>
</dbReference>
<feature type="region of interest" description="Disordered" evidence="5">
    <location>
        <begin position="1"/>
        <end position="29"/>
    </location>
</feature>
<dbReference type="AlphaFoldDB" id="A0A6A5XRV9"/>
<evidence type="ECO:0000256" key="3">
    <source>
        <dbReference type="ARBA" id="ARBA00022989"/>
    </source>
</evidence>
<keyword evidence="4 6" id="KW-0472">Membrane</keyword>
<organism evidence="7 8">
    <name type="scientific">Aaosphaeria arxii CBS 175.79</name>
    <dbReference type="NCBI Taxonomy" id="1450172"/>
    <lineage>
        <taxon>Eukaryota</taxon>
        <taxon>Fungi</taxon>
        <taxon>Dikarya</taxon>
        <taxon>Ascomycota</taxon>
        <taxon>Pezizomycotina</taxon>
        <taxon>Dothideomycetes</taxon>
        <taxon>Pleosporomycetidae</taxon>
        <taxon>Pleosporales</taxon>
        <taxon>Pleosporales incertae sedis</taxon>
        <taxon>Aaosphaeria</taxon>
    </lineage>
</organism>
<feature type="compositionally biased region" description="Polar residues" evidence="5">
    <location>
        <begin position="72"/>
        <end position="85"/>
    </location>
</feature>
<evidence type="ECO:0000256" key="2">
    <source>
        <dbReference type="ARBA" id="ARBA00022692"/>
    </source>
</evidence>
<keyword evidence="2 6" id="KW-0812">Transmembrane</keyword>
<dbReference type="InterPro" id="IPR051694">
    <property type="entry name" value="Immunoregulatory_rcpt-like"/>
</dbReference>
<feature type="compositionally biased region" description="Basic and acidic residues" evidence="5">
    <location>
        <begin position="62"/>
        <end position="71"/>
    </location>
</feature>
<evidence type="ECO:0000313" key="7">
    <source>
        <dbReference type="EMBL" id="KAF2015577.1"/>
    </source>
</evidence>
<gene>
    <name evidence="7" type="ORF">BU24DRAFT_180704</name>
</gene>
<dbReference type="PANTHER" id="PTHR15549">
    <property type="entry name" value="PAIRED IMMUNOGLOBULIN-LIKE TYPE 2 RECEPTOR"/>
    <property type="match status" value="1"/>
</dbReference>
<protein>
    <recommendedName>
        <fullName evidence="9">Mid2 domain-containing protein</fullName>
    </recommendedName>
</protein>
<feature type="transmembrane region" description="Helical" evidence="6">
    <location>
        <begin position="33"/>
        <end position="56"/>
    </location>
</feature>
<reference evidence="7" key="1">
    <citation type="journal article" date="2020" name="Stud. Mycol.">
        <title>101 Dothideomycetes genomes: a test case for predicting lifestyles and emergence of pathogens.</title>
        <authorList>
            <person name="Haridas S."/>
            <person name="Albert R."/>
            <person name="Binder M."/>
            <person name="Bloem J."/>
            <person name="Labutti K."/>
            <person name="Salamov A."/>
            <person name="Andreopoulos B."/>
            <person name="Baker S."/>
            <person name="Barry K."/>
            <person name="Bills G."/>
            <person name="Bluhm B."/>
            <person name="Cannon C."/>
            <person name="Castanera R."/>
            <person name="Culley D."/>
            <person name="Daum C."/>
            <person name="Ezra D."/>
            <person name="Gonzalez J."/>
            <person name="Henrissat B."/>
            <person name="Kuo A."/>
            <person name="Liang C."/>
            <person name="Lipzen A."/>
            <person name="Lutzoni F."/>
            <person name="Magnuson J."/>
            <person name="Mondo S."/>
            <person name="Nolan M."/>
            <person name="Ohm R."/>
            <person name="Pangilinan J."/>
            <person name="Park H.-J."/>
            <person name="Ramirez L."/>
            <person name="Alfaro M."/>
            <person name="Sun H."/>
            <person name="Tritt A."/>
            <person name="Yoshinaga Y."/>
            <person name="Zwiers L.-H."/>
            <person name="Turgeon B."/>
            <person name="Goodwin S."/>
            <person name="Spatafora J."/>
            <person name="Crous P."/>
            <person name="Grigoriev I."/>
        </authorList>
    </citation>
    <scope>NUCLEOTIDE SEQUENCE</scope>
    <source>
        <strain evidence="7">CBS 175.79</strain>
    </source>
</reference>
<keyword evidence="8" id="KW-1185">Reference proteome</keyword>